<name>A0A5J9TUQ3_9POAL</name>
<dbReference type="GO" id="GO:0016747">
    <property type="term" value="F:acyltransferase activity, transferring groups other than amino-acyl groups"/>
    <property type="evidence" value="ECO:0007669"/>
    <property type="project" value="UniProtKB-ARBA"/>
</dbReference>
<proteinExistence type="predicted"/>
<comment type="caution">
    <text evidence="2">The sequence shown here is derived from an EMBL/GenBank/DDBJ whole genome shotgun (WGS) entry which is preliminary data.</text>
</comment>
<dbReference type="Gramene" id="TVU14907">
    <property type="protein sequence ID" value="TVU14907"/>
    <property type="gene ID" value="EJB05_38404"/>
</dbReference>
<dbReference type="EMBL" id="RWGY01000031">
    <property type="protein sequence ID" value="TVU14907.1"/>
    <property type="molecule type" value="Genomic_DNA"/>
</dbReference>
<dbReference type="Pfam" id="PF02458">
    <property type="entry name" value="Transferase"/>
    <property type="match status" value="1"/>
</dbReference>
<accession>A0A5J9TUQ3</accession>
<dbReference type="PANTHER" id="PTHR31896">
    <property type="entry name" value="FAMILY REGULATORY PROTEIN, PUTATIVE (AFU_ORTHOLOGUE AFUA_3G14730)-RELATED"/>
    <property type="match status" value="1"/>
</dbReference>
<keyword evidence="1" id="KW-0808">Transferase</keyword>
<dbReference type="OrthoDB" id="1862401at2759"/>
<evidence type="ECO:0000313" key="3">
    <source>
        <dbReference type="Proteomes" id="UP000324897"/>
    </source>
</evidence>
<protein>
    <submittedName>
        <fullName evidence="2">Uncharacterized protein</fullName>
    </submittedName>
</protein>
<gene>
    <name evidence="2" type="ORF">EJB05_38404</name>
</gene>
<dbReference type="InterPro" id="IPR023213">
    <property type="entry name" value="CAT-like_dom_sf"/>
</dbReference>
<evidence type="ECO:0000313" key="2">
    <source>
        <dbReference type="EMBL" id="TVU14907.1"/>
    </source>
</evidence>
<dbReference type="PANTHER" id="PTHR31896:SF43">
    <property type="entry name" value="PROTEIN ENHANCED PSEUDOMONAS SUSCEPTIBILITY 1"/>
    <property type="match status" value="1"/>
</dbReference>
<organism evidence="2 3">
    <name type="scientific">Eragrostis curvula</name>
    <name type="common">weeping love grass</name>
    <dbReference type="NCBI Taxonomy" id="38414"/>
    <lineage>
        <taxon>Eukaryota</taxon>
        <taxon>Viridiplantae</taxon>
        <taxon>Streptophyta</taxon>
        <taxon>Embryophyta</taxon>
        <taxon>Tracheophyta</taxon>
        <taxon>Spermatophyta</taxon>
        <taxon>Magnoliopsida</taxon>
        <taxon>Liliopsida</taxon>
        <taxon>Poales</taxon>
        <taxon>Poaceae</taxon>
        <taxon>PACMAD clade</taxon>
        <taxon>Chloridoideae</taxon>
        <taxon>Eragrostideae</taxon>
        <taxon>Eragrostidinae</taxon>
        <taxon>Eragrostis</taxon>
    </lineage>
</organism>
<dbReference type="Gene3D" id="3.30.559.10">
    <property type="entry name" value="Chloramphenicol acetyltransferase-like domain"/>
    <property type="match status" value="1"/>
</dbReference>
<sequence>MEKGSASAACHGGVRIVSRRTVRPSTSEHGEMTKAKMTETETVHLTPWDLQMLTVDYIQMGVLLPSWPTAEHQQLDSVVDHLAHALARALARFYPFAGRLAQSVDEGEGVVTVSLLCTGEGAEFVHAVADDTTVSDVMGSPRIPRVGSNESLLVTQSLCRINPPDPLIPCTPENLFGWAGIEEGIL</sequence>
<keyword evidence="3" id="KW-1185">Reference proteome</keyword>
<dbReference type="InterPro" id="IPR051283">
    <property type="entry name" value="Sec_Metabolite_Acyltrans"/>
</dbReference>
<dbReference type="Proteomes" id="UP000324897">
    <property type="component" value="Unassembled WGS sequence"/>
</dbReference>
<reference evidence="2 3" key="1">
    <citation type="journal article" date="2019" name="Sci. Rep.">
        <title>A high-quality genome of Eragrostis curvula grass provides insights into Poaceae evolution and supports new strategies to enhance forage quality.</title>
        <authorList>
            <person name="Carballo J."/>
            <person name="Santos B.A.C.M."/>
            <person name="Zappacosta D."/>
            <person name="Garbus I."/>
            <person name="Selva J.P."/>
            <person name="Gallo C.A."/>
            <person name="Diaz A."/>
            <person name="Albertini E."/>
            <person name="Caccamo M."/>
            <person name="Echenique V."/>
        </authorList>
    </citation>
    <scope>NUCLEOTIDE SEQUENCE [LARGE SCALE GENOMIC DNA]</scope>
    <source>
        <strain evidence="3">cv. Victoria</strain>
        <tissue evidence="2">Leaf</tissue>
    </source>
</reference>
<feature type="non-terminal residue" evidence="2">
    <location>
        <position position="1"/>
    </location>
</feature>
<dbReference type="AlphaFoldDB" id="A0A5J9TUQ3"/>
<evidence type="ECO:0000256" key="1">
    <source>
        <dbReference type="ARBA" id="ARBA00022679"/>
    </source>
</evidence>